<dbReference type="AlphaFoldDB" id="A0AAP2W6P3"/>
<dbReference type="Proteomes" id="UP001320159">
    <property type="component" value="Unassembled WGS sequence"/>
</dbReference>
<evidence type="ECO:0000313" key="2">
    <source>
        <dbReference type="EMBL" id="MCD1294326.1"/>
    </source>
</evidence>
<proteinExistence type="predicted"/>
<reference evidence="2 3" key="1">
    <citation type="submission" date="2017-11" db="EMBL/GenBank/DDBJ databases">
        <title>Isolation and Characterization of Family Methanocellaceae Species from Potential Methane Hydrate Area Offshore Southwestern Taiwan.</title>
        <authorList>
            <person name="Zhang W.-L."/>
            <person name="Chen W.-C."/>
            <person name="Lai M.-C."/>
            <person name="Chen S.-C."/>
        </authorList>
    </citation>
    <scope>NUCLEOTIDE SEQUENCE [LARGE SCALE GENOMIC DNA]</scope>
    <source>
        <strain evidence="2 3">CWC-04</strain>
    </source>
</reference>
<dbReference type="Pfam" id="PF13620">
    <property type="entry name" value="CarboxypepD_reg"/>
    <property type="match status" value="1"/>
</dbReference>
<dbReference type="InterPro" id="IPR013784">
    <property type="entry name" value="Carb-bd-like_fold"/>
</dbReference>
<feature type="region of interest" description="Disordered" evidence="1">
    <location>
        <begin position="175"/>
        <end position="203"/>
    </location>
</feature>
<dbReference type="SUPFAM" id="SSF49452">
    <property type="entry name" value="Starch-binding domain-like"/>
    <property type="match status" value="1"/>
</dbReference>
<gene>
    <name evidence="2" type="ORF">CUJ83_04850</name>
</gene>
<accession>A0AAP2W6P3</accession>
<keyword evidence="3" id="KW-1185">Reference proteome</keyword>
<protein>
    <recommendedName>
        <fullName evidence="4">Carboxypeptidase regulatory-like domain-containing protein</fullName>
    </recommendedName>
</protein>
<dbReference type="RefSeq" id="WP_230741155.1">
    <property type="nucleotide sequence ID" value="NZ_PGCK01000003.1"/>
</dbReference>
<name>A0AAP2W6P3_9EURY</name>
<evidence type="ECO:0000256" key="1">
    <source>
        <dbReference type="SAM" id="MobiDB-lite"/>
    </source>
</evidence>
<sequence>MNIELDGISLIKAGESESGRQMEVRSVSNISTSDSRSIVEHKVPGMEGSVFQNLGRAAVRISFDGAFQGKNAKSLLEAIRSKFKQGTALPFTSDVSGSADVTKVIIEDLKIQDVAGIQGKYSYSIILREYKEPPPEPTTPPSQDDQAEEWAEKKAEEIADSINVVAGRVLDPDGNPKKGAGVLLKSDDGEYNAETDEEGKYRFENMPPGKYMITVNAEGYEGLERELTVGKKEKEGT</sequence>
<dbReference type="EMBL" id="PGCK01000003">
    <property type="protein sequence ID" value="MCD1294326.1"/>
    <property type="molecule type" value="Genomic_DNA"/>
</dbReference>
<dbReference type="GO" id="GO:0030246">
    <property type="term" value="F:carbohydrate binding"/>
    <property type="evidence" value="ECO:0007669"/>
    <property type="project" value="InterPro"/>
</dbReference>
<evidence type="ECO:0008006" key="4">
    <source>
        <dbReference type="Google" id="ProtNLM"/>
    </source>
</evidence>
<comment type="caution">
    <text evidence="2">The sequence shown here is derived from an EMBL/GenBank/DDBJ whole genome shotgun (WGS) entry which is preliminary data.</text>
</comment>
<organism evidence="2 3">
    <name type="scientific">Methanooceanicella nereidis</name>
    <dbReference type="NCBI Taxonomy" id="2052831"/>
    <lineage>
        <taxon>Archaea</taxon>
        <taxon>Methanobacteriati</taxon>
        <taxon>Methanobacteriota</taxon>
        <taxon>Stenosarchaea group</taxon>
        <taxon>Methanomicrobia</taxon>
        <taxon>Methanocellales</taxon>
        <taxon>Methanocellaceae</taxon>
        <taxon>Methanooceanicella</taxon>
    </lineage>
</organism>
<evidence type="ECO:0000313" key="3">
    <source>
        <dbReference type="Proteomes" id="UP001320159"/>
    </source>
</evidence>
<dbReference type="Gene3D" id="2.60.40.1120">
    <property type="entry name" value="Carboxypeptidase-like, regulatory domain"/>
    <property type="match status" value="1"/>
</dbReference>